<comment type="caution">
    <text evidence="1">The sequence shown here is derived from an EMBL/GenBank/DDBJ whole genome shotgun (WGS) entry which is preliminary data.</text>
</comment>
<dbReference type="InterPro" id="IPR020234">
    <property type="entry name" value="Mite_allergen_group-7"/>
</dbReference>
<proteinExistence type="predicted"/>
<reference evidence="1 2" key="1">
    <citation type="submission" date="2017-12" db="EMBL/GenBank/DDBJ databases">
        <title>Hemimetabolous genomes reveal molecular basis of termite eusociality.</title>
        <authorList>
            <person name="Harrison M.C."/>
            <person name="Jongepier E."/>
            <person name="Robertson H.M."/>
            <person name="Arning N."/>
            <person name="Bitard-Feildel T."/>
            <person name="Chao H."/>
            <person name="Childers C.P."/>
            <person name="Dinh H."/>
            <person name="Doddapaneni H."/>
            <person name="Dugan S."/>
            <person name="Gowin J."/>
            <person name="Greiner C."/>
            <person name="Han Y."/>
            <person name="Hu H."/>
            <person name="Hughes D.S.T."/>
            <person name="Huylmans A.-K."/>
            <person name="Kemena C."/>
            <person name="Kremer L.P.M."/>
            <person name="Lee S.L."/>
            <person name="Lopez-Ezquerra A."/>
            <person name="Mallet L."/>
            <person name="Monroy-Kuhn J.M."/>
            <person name="Moser A."/>
            <person name="Murali S.C."/>
            <person name="Muzny D.M."/>
            <person name="Otani S."/>
            <person name="Piulachs M.-D."/>
            <person name="Poelchau M."/>
            <person name="Qu J."/>
            <person name="Schaub F."/>
            <person name="Wada-Katsumata A."/>
            <person name="Worley K.C."/>
            <person name="Xie Q."/>
            <person name="Ylla G."/>
            <person name="Poulsen M."/>
            <person name="Gibbs R.A."/>
            <person name="Schal C."/>
            <person name="Richards S."/>
            <person name="Belles X."/>
            <person name="Korb J."/>
            <person name="Bornberg-Bauer E."/>
        </authorList>
    </citation>
    <scope>NUCLEOTIDE SEQUENCE [LARGE SCALE GENOMIC DNA]</scope>
    <source>
        <tissue evidence="1">Whole body</tissue>
    </source>
</reference>
<gene>
    <name evidence="1" type="ORF">B7P43_G02152</name>
</gene>
<accession>A0A2J7PCM6</accession>
<dbReference type="Gene3D" id="3.15.10.50">
    <property type="match status" value="1"/>
</dbReference>
<evidence type="ECO:0000313" key="1">
    <source>
        <dbReference type="EMBL" id="PNF14083.1"/>
    </source>
</evidence>
<dbReference type="EMBL" id="NEVH01027058">
    <property type="protein sequence ID" value="PNF14083.1"/>
    <property type="molecule type" value="Genomic_DNA"/>
</dbReference>
<dbReference type="Pfam" id="PF16984">
    <property type="entry name" value="Grp7_allergen"/>
    <property type="match status" value="1"/>
</dbReference>
<dbReference type="OrthoDB" id="8187668at2759"/>
<dbReference type="AlphaFoldDB" id="A0A2J7PCM6"/>
<keyword evidence="2" id="KW-1185">Reference proteome</keyword>
<organism evidence="1 2">
    <name type="scientific">Cryptotermes secundus</name>
    <dbReference type="NCBI Taxonomy" id="105785"/>
    <lineage>
        <taxon>Eukaryota</taxon>
        <taxon>Metazoa</taxon>
        <taxon>Ecdysozoa</taxon>
        <taxon>Arthropoda</taxon>
        <taxon>Hexapoda</taxon>
        <taxon>Insecta</taxon>
        <taxon>Pterygota</taxon>
        <taxon>Neoptera</taxon>
        <taxon>Polyneoptera</taxon>
        <taxon>Dictyoptera</taxon>
        <taxon>Blattodea</taxon>
        <taxon>Blattoidea</taxon>
        <taxon>Termitoidae</taxon>
        <taxon>Kalotermitidae</taxon>
        <taxon>Cryptotermitinae</taxon>
        <taxon>Cryptotermes</taxon>
    </lineage>
</organism>
<evidence type="ECO:0008006" key="3">
    <source>
        <dbReference type="Google" id="ProtNLM"/>
    </source>
</evidence>
<evidence type="ECO:0000313" key="2">
    <source>
        <dbReference type="Proteomes" id="UP000235965"/>
    </source>
</evidence>
<protein>
    <recommendedName>
        <fullName evidence="3">Lipid-binding serum glycoprotein N-terminal domain-containing protein</fullName>
    </recommendedName>
</protein>
<dbReference type="InterPro" id="IPR038602">
    <property type="entry name" value="Mite_allergen_7_sf"/>
</dbReference>
<dbReference type="STRING" id="105785.A0A2J7PCM6"/>
<sequence>MLILPTSLQSVVKINVDTILLTVCSKVIKICFSMSERLLWLLLLLWGPYTHLEAEGVQLVRLPPDSELTQAFIISERLHTDNVSSTALLREHSEEPTTNTNDGFATLNVTVCGTVNLNKIVDGLLDSLRTDIIERGKDKISIPDMHKTFHKKVGFLKVKGQFDGEDGWAKNLSTVHRTADVVASSYGNWISVSCGFGLGYLEVGYDRYQAKFIRIGPHGKIRGIIGKNSILLNATVTLGAHNCTMTLNELVLNQFGELNLNVTGLGPLNWLFSKISTLILQHFKMEIKGKIESTLKEEITEKLSHFDCMEYLR</sequence>
<dbReference type="InParanoid" id="A0A2J7PCM6"/>
<name>A0A2J7PCM6_9NEOP</name>
<dbReference type="Proteomes" id="UP000235965">
    <property type="component" value="Unassembled WGS sequence"/>
</dbReference>